<sequence>MRLKVGIIGCGNISGIYMENSKRFPEFDIVACADLMKEKAHEAAERYKIEHVMPVDELLASPDIDLILNLTIPQAHAEISLKAIENRKHVYSEKPLAIAFEDGKKILQAAARHDVMVGAAPDTFLGGSIQLAGRILAEGRIGKVVGASAFMMSRGPESWHPNPEFYYQKGGGPMFDMGPYYLTALVSLLGPARRIAGSVRTTFQERTITEASRSGEKIKVQVPTHVSGMLDFEDGASATITTSFDVSAARTPFIEIYGEEGTISLPDPNHFNHPLQLKRFDDQDWQEIHPEGDTHDNLRGIGLADMAKAVMQGHVHRANGDMALHVLEIMHGIHRSSERGVHYMMEHACVKPQLLMDVK</sequence>
<dbReference type="OrthoDB" id="9815825at2"/>
<keyword evidence="1" id="KW-0560">Oxidoreductase</keyword>
<feature type="domain" description="GFO/IDH/MocA-like oxidoreductase" evidence="3">
    <location>
        <begin position="130"/>
        <end position="263"/>
    </location>
</feature>
<accession>A0A3L7JVY4</accession>
<dbReference type="EMBL" id="RCVZ01000012">
    <property type="protein sequence ID" value="RLQ93821.1"/>
    <property type="molecule type" value="Genomic_DNA"/>
</dbReference>
<dbReference type="InterPro" id="IPR055170">
    <property type="entry name" value="GFO_IDH_MocA-like_dom"/>
</dbReference>
<evidence type="ECO:0000259" key="2">
    <source>
        <dbReference type="Pfam" id="PF01408"/>
    </source>
</evidence>
<dbReference type="InterPro" id="IPR036291">
    <property type="entry name" value="NAD(P)-bd_dom_sf"/>
</dbReference>
<dbReference type="PANTHER" id="PTHR43818">
    <property type="entry name" value="BCDNA.GH03377"/>
    <property type="match status" value="1"/>
</dbReference>
<evidence type="ECO:0000313" key="4">
    <source>
        <dbReference type="EMBL" id="RLQ93821.1"/>
    </source>
</evidence>
<evidence type="ECO:0000313" key="5">
    <source>
        <dbReference type="Proteomes" id="UP000276770"/>
    </source>
</evidence>
<dbReference type="RefSeq" id="WP_121681703.1">
    <property type="nucleotide sequence ID" value="NZ_RCVZ01000012.1"/>
</dbReference>
<evidence type="ECO:0000256" key="1">
    <source>
        <dbReference type="ARBA" id="ARBA00023002"/>
    </source>
</evidence>
<dbReference type="GO" id="GO:0016491">
    <property type="term" value="F:oxidoreductase activity"/>
    <property type="evidence" value="ECO:0007669"/>
    <property type="project" value="UniProtKB-KW"/>
</dbReference>
<dbReference type="SUPFAM" id="SSF51735">
    <property type="entry name" value="NAD(P)-binding Rossmann-fold domains"/>
    <property type="match status" value="1"/>
</dbReference>
<dbReference type="InterPro" id="IPR050463">
    <property type="entry name" value="Gfo/Idh/MocA_oxidrdct_glycsds"/>
</dbReference>
<feature type="domain" description="Gfo/Idh/MocA-like oxidoreductase N-terminal" evidence="2">
    <location>
        <begin position="3"/>
        <end position="118"/>
    </location>
</feature>
<keyword evidence="5" id="KW-1185">Reference proteome</keyword>
<proteinExistence type="predicted"/>
<reference evidence="4 5" key="1">
    <citation type="submission" date="2018-10" db="EMBL/GenBank/DDBJ databases">
        <title>Falsibacillus sp. genome draft.</title>
        <authorList>
            <person name="Shi S."/>
        </authorList>
    </citation>
    <scope>NUCLEOTIDE SEQUENCE [LARGE SCALE GENOMIC DNA]</scope>
    <source>
        <strain evidence="4 5">GY 10110</strain>
    </source>
</reference>
<comment type="caution">
    <text evidence="4">The sequence shown here is derived from an EMBL/GenBank/DDBJ whole genome shotgun (WGS) entry which is preliminary data.</text>
</comment>
<dbReference type="AlphaFoldDB" id="A0A3L7JVY4"/>
<dbReference type="Pfam" id="PF01408">
    <property type="entry name" value="GFO_IDH_MocA"/>
    <property type="match status" value="1"/>
</dbReference>
<dbReference type="GO" id="GO:0000166">
    <property type="term" value="F:nucleotide binding"/>
    <property type="evidence" value="ECO:0007669"/>
    <property type="project" value="InterPro"/>
</dbReference>
<organism evidence="4 5">
    <name type="scientific">Falsibacillus albus</name>
    <dbReference type="NCBI Taxonomy" id="2478915"/>
    <lineage>
        <taxon>Bacteria</taxon>
        <taxon>Bacillati</taxon>
        <taxon>Bacillota</taxon>
        <taxon>Bacilli</taxon>
        <taxon>Bacillales</taxon>
        <taxon>Bacillaceae</taxon>
        <taxon>Falsibacillus</taxon>
    </lineage>
</organism>
<dbReference type="Gene3D" id="3.40.50.720">
    <property type="entry name" value="NAD(P)-binding Rossmann-like Domain"/>
    <property type="match status" value="1"/>
</dbReference>
<dbReference type="PANTHER" id="PTHR43818:SF11">
    <property type="entry name" value="BCDNA.GH03377"/>
    <property type="match status" value="1"/>
</dbReference>
<evidence type="ECO:0000259" key="3">
    <source>
        <dbReference type="Pfam" id="PF22725"/>
    </source>
</evidence>
<dbReference type="InterPro" id="IPR000683">
    <property type="entry name" value="Gfo/Idh/MocA-like_OxRdtase_N"/>
</dbReference>
<dbReference type="Gene3D" id="3.30.360.10">
    <property type="entry name" value="Dihydrodipicolinate Reductase, domain 2"/>
    <property type="match status" value="1"/>
</dbReference>
<gene>
    <name evidence="4" type="ORF">D9X91_16255</name>
</gene>
<protein>
    <submittedName>
        <fullName evidence="4">Gfo/Idh/MocA family oxidoreductase</fullName>
    </submittedName>
</protein>
<dbReference type="Proteomes" id="UP000276770">
    <property type="component" value="Unassembled WGS sequence"/>
</dbReference>
<dbReference type="Pfam" id="PF22725">
    <property type="entry name" value="GFO_IDH_MocA_C3"/>
    <property type="match status" value="1"/>
</dbReference>
<name>A0A3L7JVY4_9BACI</name>
<dbReference type="SUPFAM" id="SSF55347">
    <property type="entry name" value="Glyceraldehyde-3-phosphate dehydrogenase-like, C-terminal domain"/>
    <property type="match status" value="1"/>
</dbReference>